<organism evidence="1">
    <name type="scientific">Leptotrichia mesophila</name>
    <dbReference type="NCBI Taxonomy" id="3239303"/>
    <lineage>
        <taxon>Bacteria</taxon>
        <taxon>Fusobacteriati</taxon>
        <taxon>Fusobacteriota</taxon>
        <taxon>Fusobacteriia</taxon>
        <taxon>Fusobacteriales</taxon>
        <taxon>Leptotrichiaceae</taxon>
        <taxon>Leptotrichia</taxon>
    </lineage>
</organism>
<dbReference type="EMBL" id="CP165646">
    <property type="protein sequence ID" value="XDU63839.1"/>
    <property type="molecule type" value="Genomic_DNA"/>
</dbReference>
<proteinExistence type="predicted"/>
<dbReference type="RefSeq" id="WP_369712274.1">
    <property type="nucleotide sequence ID" value="NZ_CP165646.1"/>
</dbReference>
<accession>A0AB39V9D8</accession>
<name>A0AB39V9D8_9FUSO</name>
<reference evidence="1" key="1">
    <citation type="submission" date="2024-07" db="EMBL/GenBank/DDBJ databases">
        <authorList>
            <person name="Li X.-J."/>
            <person name="Wang X."/>
        </authorList>
    </citation>
    <scope>NUCLEOTIDE SEQUENCE</scope>
    <source>
        <strain evidence="1">HSP-342</strain>
    </source>
</reference>
<gene>
    <name evidence="1" type="ORF">AB8B23_07780</name>
</gene>
<evidence type="ECO:0000313" key="1">
    <source>
        <dbReference type="EMBL" id="XDU63839.1"/>
    </source>
</evidence>
<dbReference type="KEGG" id="lmes:AB8B23_07780"/>
<protein>
    <recommendedName>
        <fullName evidence="2">Lipoprotein</fullName>
    </recommendedName>
</protein>
<dbReference type="AlphaFoldDB" id="A0AB39V9D8"/>
<sequence>MKRKMKVGIIILAMIFGVNSCSTSNVALGVLGGLAVITAMNSKGSSNYKGTKRVCTAYSPSNGGVRQCLDWKDVPIE</sequence>
<evidence type="ECO:0008006" key="2">
    <source>
        <dbReference type="Google" id="ProtNLM"/>
    </source>
</evidence>